<dbReference type="SMART" id="SM00267">
    <property type="entry name" value="GGDEF"/>
    <property type="match status" value="1"/>
</dbReference>
<dbReference type="Gene3D" id="3.30.70.270">
    <property type="match status" value="1"/>
</dbReference>
<dbReference type="InterPro" id="IPR052155">
    <property type="entry name" value="Biofilm_reg_signaling"/>
</dbReference>
<accession>A0A2W5SQV1</accession>
<dbReference type="SMART" id="SM00052">
    <property type="entry name" value="EAL"/>
    <property type="match status" value="1"/>
</dbReference>
<sequence length="761" mass="84717">MSFPIPENEAERLAELHSLEIMNSGVSAALQGVCELARQALDVPFVCVGLVDRDRQWFKATAGWEGGEGTSREHSFSAWTIMQAPPLVVPDARRDPRFADNIYVTGAPHIRFYIGAPIALQEGLNIGSLCVFGPEPREPTTADMEAVDHFVHIIVDQFRLHQATRRAKREIEHRRTSQSLLEMQSRELWRRQTLLAQTELLAKVGGWEFDVATQRLNWSDGIYRIYGLPPGRGVTVEQSQSHFPPEARHQFKRKFMAALRSGDPFEIELPFVNAQGQHRLVRKTCELEKDGDKVVRAFGIFQDITEQKEAEQRMWHMANHDALTDLPNRGLMRDKLEVALRRARRNGHHVGVMLVDLDQFKDVNDTLGHDAGDALLVEAARRLMGCVTDLDTVARLGGDEFIVLLSRLESPTDAMVTAQSILSALSLPFVYRRSSLSCRGSVGVTVAPDHGTDPSTLLKNADIALYRAKAAGRGIAVEYDPRMQQATESRIQLAARVRLGLKNGEFMPYYQPKVSLTSGEIVGFEALMRWRHPRKGLLGPAEFGQVFDDPHLAVELGERLLELTTRDMAAWTAMGCDFCHVAINVTSAEFARGELPERILAALDAMQLPPERMMIEVTETVFLGRGTEMVRQSLQSLSQAGVSIALDDFGTGYASLTHLKQFPVDRIKIDRSFVHDIEHDVDDAAIVRAVINLGRSLGIKTVAEGVETRSQAAYLRSNGCDLAQGYLYSKALPASRVPILLRGWNAEEAAYRSSEPLDVTG</sequence>
<dbReference type="Pfam" id="PF00990">
    <property type="entry name" value="GGDEF"/>
    <property type="match status" value="1"/>
</dbReference>
<name>A0A2W5SQV1_ANCNO</name>
<dbReference type="AlphaFoldDB" id="A0A2W5SQV1"/>
<gene>
    <name evidence="4" type="ORF">DI549_12970</name>
</gene>
<dbReference type="InterPro" id="IPR043128">
    <property type="entry name" value="Rev_trsase/Diguanyl_cyclase"/>
</dbReference>
<organism evidence="4 5">
    <name type="scientific">Ancylobacter novellus</name>
    <name type="common">Thiobacillus novellus</name>
    <dbReference type="NCBI Taxonomy" id="921"/>
    <lineage>
        <taxon>Bacteria</taxon>
        <taxon>Pseudomonadati</taxon>
        <taxon>Pseudomonadota</taxon>
        <taxon>Alphaproteobacteria</taxon>
        <taxon>Hyphomicrobiales</taxon>
        <taxon>Xanthobacteraceae</taxon>
        <taxon>Ancylobacter</taxon>
    </lineage>
</organism>
<feature type="domain" description="GGDEF" evidence="3">
    <location>
        <begin position="348"/>
        <end position="481"/>
    </location>
</feature>
<dbReference type="PROSITE" id="PS50113">
    <property type="entry name" value="PAC"/>
    <property type="match status" value="1"/>
</dbReference>
<dbReference type="Gene3D" id="3.30.450.40">
    <property type="match status" value="1"/>
</dbReference>
<dbReference type="PANTHER" id="PTHR44757:SF2">
    <property type="entry name" value="BIOFILM ARCHITECTURE MAINTENANCE PROTEIN MBAA"/>
    <property type="match status" value="1"/>
</dbReference>
<dbReference type="SUPFAM" id="SSF141868">
    <property type="entry name" value="EAL domain-like"/>
    <property type="match status" value="1"/>
</dbReference>
<dbReference type="Pfam" id="PF00563">
    <property type="entry name" value="EAL"/>
    <property type="match status" value="1"/>
</dbReference>
<proteinExistence type="predicted"/>
<evidence type="ECO:0000313" key="5">
    <source>
        <dbReference type="Proteomes" id="UP000248887"/>
    </source>
</evidence>
<dbReference type="CDD" id="cd01948">
    <property type="entry name" value="EAL"/>
    <property type="match status" value="1"/>
</dbReference>
<dbReference type="InterPro" id="IPR000700">
    <property type="entry name" value="PAS-assoc_C"/>
</dbReference>
<dbReference type="InterPro" id="IPR035919">
    <property type="entry name" value="EAL_sf"/>
</dbReference>
<evidence type="ECO:0000259" key="3">
    <source>
        <dbReference type="PROSITE" id="PS50887"/>
    </source>
</evidence>
<dbReference type="NCBIfam" id="TIGR00254">
    <property type="entry name" value="GGDEF"/>
    <property type="match status" value="1"/>
</dbReference>
<dbReference type="PROSITE" id="PS50887">
    <property type="entry name" value="GGDEF"/>
    <property type="match status" value="1"/>
</dbReference>
<dbReference type="Gene3D" id="2.10.70.100">
    <property type="match status" value="1"/>
</dbReference>
<evidence type="ECO:0000313" key="4">
    <source>
        <dbReference type="EMBL" id="PZQ81873.1"/>
    </source>
</evidence>
<dbReference type="EMBL" id="QFQD01000038">
    <property type="protein sequence ID" value="PZQ81873.1"/>
    <property type="molecule type" value="Genomic_DNA"/>
</dbReference>
<comment type="caution">
    <text evidence="4">The sequence shown here is derived from an EMBL/GenBank/DDBJ whole genome shotgun (WGS) entry which is preliminary data.</text>
</comment>
<dbReference type="SUPFAM" id="SSF55781">
    <property type="entry name" value="GAF domain-like"/>
    <property type="match status" value="1"/>
</dbReference>
<dbReference type="Gene3D" id="3.20.20.450">
    <property type="entry name" value="EAL domain"/>
    <property type="match status" value="1"/>
</dbReference>
<evidence type="ECO:0008006" key="6">
    <source>
        <dbReference type="Google" id="ProtNLM"/>
    </source>
</evidence>
<dbReference type="Gene3D" id="3.30.450.20">
    <property type="entry name" value="PAS domain"/>
    <property type="match status" value="1"/>
</dbReference>
<dbReference type="CDD" id="cd01949">
    <property type="entry name" value="GGDEF"/>
    <property type="match status" value="1"/>
</dbReference>
<dbReference type="Proteomes" id="UP000248887">
    <property type="component" value="Unassembled WGS sequence"/>
</dbReference>
<dbReference type="InterPro" id="IPR001633">
    <property type="entry name" value="EAL_dom"/>
</dbReference>
<dbReference type="PANTHER" id="PTHR44757">
    <property type="entry name" value="DIGUANYLATE CYCLASE DGCP"/>
    <property type="match status" value="1"/>
</dbReference>
<dbReference type="SUPFAM" id="SSF55785">
    <property type="entry name" value="PYP-like sensor domain (PAS domain)"/>
    <property type="match status" value="1"/>
</dbReference>
<evidence type="ECO:0000259" key="2">
    <source>
        <dbReference type="PROSITE" id="PS50883"/>
    </source>
</evidence>
<dbReference type="InterPro" id="IPR029787">
    <property type="entry name" value="Nucleotide_cyclase"/>
</dbReference>
<evidence type="ECO:0000259" key="1">
    <source>
        <dbReference type="PROSITE" id="PS50113"/>
    </source>
</evidence>
<dbReference type="SMART" id="SM00065">
    <property type="entry name" value="GAF"/>
    <property type="match status" value="1"/>
</dbReference>
<dbReference type="InterPro" id="IPR029016">
    <property type="entry name" value="GAF-like_dom_sf"/>
</dbReference>
<dbReference type="InterPro" id="IPR035965">
    <property type="entry name" value="PAS-like_dom_sf"/>
</dbReference>
<dbReference type="InterPro" id="IPR000160">
    <property type="entry name" value="GGDEF_dom"/>
</dbReference>
<feature type="domain" description="EAL" evidence="2">
    <location>
        <begin position="490"/>
        <end position="745"/>
    </location>
</feature>
<feature type="domain" description="PAC" evidence="1">
    <location>
        <begin position="265"/>
        <end position="316"/>
    </location>
</feature>
<dbReference type="Pfam" id="PF01590">
    <property type="entry name" value="GAF"/>
    <property type="match status" value="1"/>
</dbReference>
<dbReference type="InterPro" id="IPR013655">
    <property type="entry name" value="PAS_fold_3"/>
</dbReference>
<dbReference type="PROSITE" id="PS50883">
    <property type="entry name" value="EAL"/>
    <property type="match status" value="1"/>
</dbReference>
<dbReference type="SUPFAM" id="SSF55073">
    <property type="entry name" value="Nucleotide cyclase"/>
    <property type="match status" value="1"/>
</dbReference>
<protein>
    <recommendedName>
        <fullName evidence="6">Bifunctional diguanylate cyclase/phosphodiesterase</fullName>
    </recommendedName>
</protein>
<reference evidence="4 5" key="1">
    <citation type="submission" date="2017-08" db="EMBL/GenBank/DDBJ databases">
        <title>Infants hospitalized years apart are colonized by the same room-sourced microbial strains.</title>
        <authorList>
            <person name="Brooks B."/>
            <person name="Olm M.R."/>
            <person name="Firek B.A."/>
            <person name="Baker R."/>
            <person name="Thomas B.C."/>
            <person name="Morowitz M.J."/>
            <person name="Banfield J.F."/>
        </authorList>
    </citation>
    <scope>NUCLEOTIDE SEQUENCE [LARGE SCALE GENOMIC DNA]</scope>
    <source>
        <strain evidence="4">S2_005_001_R2_27</strain>
    </source>
</reference>
<dbReference type="InterPro" id="IPR003018">
    <property type="entry name" value="GAF"/>
</dbReference>
<dbReference type="Pfam" id="PF08447">
    <property type="entry name" value="PAS_3"/>
    <property type="match status" value="1"/>
</dbReference>